<feature type="transmembrane region" description="Helical" evidence="6">
    <location>
        <begin position="36"/>
        <end position="56"/>
    </location>
</feature>
<evidence type="ECO:0000313" key="7">
    <source>
        <dbReference type="EMBL" id="PHK95451.1"/>
    </source>
</evidence>
<feature type="transmembrane region" description="Helical" evidence="6">
    <location>
        <begin position="118"/>
        <end position="139"/>
    </location>
</feature>
<keyword evidence="2" id="KW-1003">Cell membrane</keyword>
<evidence type="ECO:0000256" key="2">
    <source>
        <dbReference type="ARBA" id="ARBA00022475"/>
    </source>
</evidence>
<dbReference type="AlphaFoldDB" id="A0A2C6ZAB7"/>
<name>A0A2C6ZAB7_9PROT</name>
<feature type="transmembrane region" description="Helical" evidence="6">
    <location>
        <begin position="429"/>
        <end position="451"/>
    </location>
</feature>
<feature type="transmembrane region" description="Helical" evidence="6">
    <location>
        <begin position="7"/>
        <end position="30"/>
    </location>
</feature>
<keyword evidence="5 6" id="KW-0472">Membrane</keyword>
<evidence type="ECO:0000256" key="5">
    <source>
        <dbReference type="ARBA" id="ARBA00023136"/>
    </source>
</evidence>
<dbReference type="InterPro" id="IPR002797">
    <property type="entry name" value="Polysacc_synth"/>
</dbReference>
<comment type="caution">
    <text evidence="7">The sequence shown here is derived from an EMBL/GenBank/DDBJ whole genome shotgun (WGS) entry which is preliminary data.</text>
</comment>
<feature type="transmembrane region" description="Helical" evidence="6">
    <location>
        <begin position="296"/>
        <end position="324"/>
    </location>
</feature>
<dbReference type="Proteomes" id="UP000223527">
    <property type="component" value="Unassembled WGS sequence"/>
</dbReference>
<evidence type="ECO:0000256" key="4">
    <source>
        <dbReference type="ARBA" id="ARBA00022989"/>
    </source>
</evidence>
<reference evidence="7 8" key="1">
    <citation type="submission" date="2017-10" db="EMBL/GenBank/DDBJ databases">
        <authorList>
            <person name="Banno H."/>
            <person name="Chua N.-H."/>
        </authorList>
    </citation>
    <scope>NUCLEOTIDE SEQUENCE [LARGE SCALE GENOMIC DNA]</scope>
    <source>
        <strain evidence="7 8">YW11</strain>
    </source>
</reference>
<keyword evidence="4 6" id="KW-1133">Transmembrane helix</keyword>
<dbReference type="PANTHER" id="PTHR30250">
    <property type="entry name" value="PST FAMILY PREDICTED COLANIC ACID TRANSPORTER"/>
    <property type="match status" value="1"/>
</dbReference>
<feature type="transmembrane region" description="Helical" evidence="6">
    <location>
        <begin position="151"/>
        <end position="173"/>
    </location>
</feature>
<dbReference type="EMBL" id="PDNU01000010">
    <property type="protein sequence ID" value="PHK95451.1"/>
    <property type="molecule type" value="Genomic_DNA"/>
</dbReference>
<evidence type="ECO:0000313" key="8">
    <source>
        <dbReference type="Proteomes" id="UP000223527"/>
    </source>
</evidence>
<dbReference type="InterPro" id="IPR050833">
    <property type="entry name" value="Poly_Biosynth_Transport"/>
</dbReference>
<feature type="transmembrane region" description="Helical" evidence="6">
    <location>
        <begin position="77"/>
        <end position="98"/>
    </location>
</feature>
<dbReference type="GO" id="GO:0005886">
    <property type="term" value="C:plasma membrane"/>
    <property type="evidence" value="ECO:0007669"/>
    <property type="project" value="UniProtKB-SubCell"/>
</dbReference>
<feature type="transmembrane region" description="Helical" evidence="6">
    <location>
        <begin position="394"/>
        <end position="417"/>
    </location>
</feature>
<dbReference type="OrthoDB" id="653189at2"/>
<dbReference type="Pfam" id="PF01943">
    <property type="entry name" value="Polysacc_synt"/>
    <property type="match status" value="1"/>
</dbReference>
<comment type="subcellular location">
    <subcellularLocation>
        <location evidence="1">Cell membrane</location>
        <topology evidence="1">Multi-pass membrane protein</topology>
    </subcellularLocation>
</comment>
<gene>
    <name evidence="7" type="ORF">CR162_08160</name>
</gene>
<protein>
    <recommendedName>
        <fullName evidence="9">Polysaccharide biosynthesis protein</fullName>
    </recommendedName>
</protein>
<keyword evidence="8" id="KW-1185">Reference proteome</keyword>
<feature type="transmembrane region" description="Helical" evidence="6">
    <location>
        <begin position="457"/>
        <end position="478"/>
    </location>
</feature>
<evidence type="ECO:0008006" key="9">
    <source>
        <dbReference type="Google" id="ProtNLM"/>
    </source>
</evidence>
<feature type="transmembrane region" description="Helical" evidence="6">
    <location>
        <begin position="368"/>
        <end position="388"/>
    </location>
</feature>
<proteinExistence type="predicted"/>
<dbReference type="PANTHER" id="PTHR30250:SF26">
    <property type="entry name" value="PSMA PROTEIN"/>
    <property type="match status" value="1"/>
</dbReference>
<keyword evidence="3 6" id="KW-0812">Transmembrane</keyword>
<evidence type="ECO:0000256" key="3">
    <source>
        <dbReference type="ARBA" id="ARBA00022692"/>
    </source>
</evidence>
<feature type="transmembrane region" description="Helical" evidence="6">
    <location>
        <begin position="336"/>
        <end position="356"/>
    </location>
</feature>
<organism evidence="7 8">
    <name type="scientific">Teichococcus rhizosphaerae</name>
    <dbReference type="NCBI Taxonomy" id="1335062"/>
    <lineage>
        <taxon>Bacteria</taxon>
        <taxon>Pseudomonadati</taxon>
        <taxon>Pseudomonadota</taxon>
        <taxon>Alphaproteobacteria</taxon>
        <taxon>Acetobacterales</taxon>
        <taxon>Roseomonadaceae</taxon>
        <taxon>Roseomonas</taxon>
    </lineage>
</organism>
<accession>A0A2C6ZAB7</accession>
<evidence type="ECO:0000256" key="6">
    <source>
        <dbReference type="SAM" id="Phobius"/>
    </source>
</evidence>
<evidence type="ECO:0000256" key="1">
    <source>
        <dbReference type="ARBA" id="ARBA00004651"/>
    </source>
</evidence>
<sequence length="499" mass="51756">MMARNVLANLVGMAVSIAVQAGLAFGGYRLAGAEQYGLIGFFTVMMTAAAIFDAGLGQTATRAVARQQVEDAAGTGSLVFSFLLIYLALALALILAVWAGSGLLATHWLKPQNIETSYVASSLVLMGVAIGIQRLRGVFQATLEGLERQVTCNLLLASTGMLRLVLGLGALAVEPSAHAFFWSQIAASVVETGSFALAVGRVVPGAFRPRRPEMATIGQTMAFAGTNMASAATGTFVQIADSLVVSAMLPLSVFGTYSLVSTMCSAMVRLTTPLITAAFPRMSAHVRGERVQELRVLFFTASQATFVLMLTAAGALVFFGGAFIELVSGRPDAARDFAPVLAALAVAYALSGLCRPSHALQMAEGDPATALKSNLVTGALYLPAILLLTPRYGVILPALCLIGANGLAFAIFTATAFRNRLKGLAGRWLRGSVLPQLLAVAAAYALVRAVTPESLPLLTRLAVAVGASGLALAAAVLASDHLRAHLPGLRRPDGARAGA</sequence>